<reference evidence="2" key="1">
    <citation type="submission" date="2022-10" db="EMBL/GenBank/DDBJ databases">
        <authorList>
            <person name="Byrne P K."/>
        </authorList>
    </citation>
    <scope>NUCLEOTIDE SEQUENCE</scope>
    <source>
        <strain evidence="2">IFO1815</strain>
    </source>
</reference>
<proteinExistence type="predicted"/>
<sequence>MSKIEELSPSDTDDYLYSSNRGDVFLAFVDAPVKETDEILIEDSFIGGEPKWLHPDSEPPVDLLKCGACKKADNMKLLLQAFSPLDDEQMRAIQQRVGTDNMSYINPQDDRVLYVFLCTKCQRKGNSVRCIRGVKRNKNADGLSKKLASTSLEKDFQINPFDLSNNPEFESNSFSSNPFGIKDANPFGADGINSDIAQKDEEKKNEETASISAKAARKLHELQKDKTYDGNKCFKSYLLYVEEETFKNKKPAHLQLPKNLKIDKEALDLTGDEDLEKDPIKLDPRTEKLSKFLDDDVFQKFQEVVGYNPSQVLRYDVGGKPLLYAETKVDISSTVPRPSYNPSSQRIFEMQLMPKMIFDLEEIVSVDNGMEWGTILIFTDVENYIPEFDEHDIGYVEECVKVQWESRT</sequence>
<dbReference type="Pfam" id="PF04194">
    <property type="entry name" value="PDCD2_C"/>
    <property type="match status" value="1"/>
</dbReference>
<evidence type="ECO:0000313" key="3">
    <source>
        <dbReference type="Proteomes" id="UP001161438"/>
    </source>
</evidence>
<dbReference type="Proteomes" id="UP001161438">
    <property type="component" value="Chromosome 15"/>
</dbReference>
<name>A0AA35NF76_SACMI</name>
<dbReference type="PANTHER" id="PTHR47524">
    <property type="entry name" value="20S RRNA ACCUMULATION PROTEIN 4"/>
    <property type="match status" value="1"/>
</dbReference>
<dbReference type="AlphaFoldDB" id="A0AA35NF76"/>
<dbReference type="GO" id="GO:0030490">
    <property type="term" value="P:maturation of SSU-rRNA"/>
    <property type="evidence" value="ECO:0007669"/>
    <property type="project" value="TreeGrafter"/>
</dbReference>
<accession>A0AA35NF76</accession>
<keyword evidence="3" id="KW-1185">Reference proteome</keyword>
<dbReference type="GeneID" id="80921207"/>
<dbReference type="PANTHER" id="PTHR47524:SF1">
    <property type="entry name" value="20S RRNA ACCUMULATION PROTEIN 4"/>
    <property type="match status" value="1"/>
</dbReference>
<evidence type="ECO:0000259" key="1">
    <source>
        <dbReference type="Pfam" id="PF04194"/>
    </source>
</evidence>
<gene>
    <name evidence="2" type="primary">SMKI15G1380</name>
    <name evidence="2" type="ORF">SMKI_15G1380</name>
</gene>
<dbReference type="EMBL" id="OX365771">
    <property type="protein sequence ID" value="CAI4036299.1"/>
    <property type="molecule type" value="Genomic_DNA"/>
</dbReference>
<dbReference type="RefSeq" id="XP_056079419.1">
    <property type="nucleotide sequence ID" value="XM_056225618.1"/>
</dbReference>
<feature type="domain" description="Programmed cell death protein 2 C-terminal" evidence="1">
    <location>
        <begin position="295"/>
        <end position="404"/>
    </location>
</feature>
<dbReference type="InterPro" id="IPR007320">
    <property type="entry name" value="PDCD2_C"/>
</dbReference>
<dbReference type="GO" id="GO:0005737">
    <property type="term" value="C:cytoplasm"/>
    <property type="evidence" value="ECO:0007669"/>
    <property type="project" value="InterPro"/>
</dbReference>
<organism evidence="2 3">
    <name type="scientific">Saccharomyces mikatae IFO 1815</name>
    <dbReference type="NCBI Taxonomy" id="226126"/>
    <lineage>
        <taxon>Eukaryota</taxon>
        <taxon>Fungi</taxon>
        <taxon>Dikarya</taxon>
        <taxon>Ascomycota</taxon>
        <taxon>Saccharomycotina</taxon>
        <taxon>Saccharomycetes</taxon>
        <taxon>Saccharomycetales</taxon>
        <taxon>Saccharomycetaceae</taxon>
        <taxon>Saccharomyces</taxon>
    </lineage>
</organism>
<protein>
    <recommendedName>
        <fullName evidence="1">Programmed cell death protein 2 C-terminal domain-containing protein</fullName>
    </recommendedName>
</protein>
<evidence type="ECO:0000313" key="2">
    <source>
        <dbReference type="EMBL" id="CAI4036299.1"/>
    </source>
</evidence>